<keyword evidence="5 10" id="KW-0573">Peptidoglycan synthesis</keyword>
<keyword evidence="3 10" id="KW-0812">Transmembrane</keyword>
<feature type="transmembrane region" description="Helical" evidence="10">
    <location>
        <begin position="351"/>
        <end position="372"/>
    </location>
</feature>
<feature type="transmembrane region" description="Helical" evidence="10">
    <location>
        <begin position="276"/>
        <end position="295"/>
    </location>
</feature>
<sequence length="513" mass="56472">MGVKAKVTRAAGIYTLGILVSRVLGFGREIAIAYFLGTGLAADAFFVAFRLPNLWRRLFAEGSLVIVFVPIFSESLLKSRLEAFKLARIVWTFLGGILSILSILGVIFAPWLVKLIAPGFSTLPAKFALTINLTRIMFPYLFFICLTALAIAILNALGYFAAPAFCYALLNVSMIVSLLLAHHFGWPGVYCLAIGVMIGGLLQLSLQLPFLWKEGFSLKPLWEYHPVLKRILTLMGPAVIGAAVYQISIFINTILASFLPSGSVSYLYYADRLVQFPLALFAFSFGTASLPTLSTQAVRKEFEVFKQTLCFSLQTVFFLILPASIGLIILRVPIITAILQRGAFSQISTYATAQALWCYAIGLIFFAALRLLNNAFYALQDTKTPVKISAWCLVGNIILGLILMHPFKHAGLALTTSIMALLNVVFLVYFLQKRVGPLFSGLFCQSVAKTLLASLGMGLVLLAIKHCLVSPIKILAVDIPVGVITFFIFAYMLKCSEIESIKQILWRKTVKIK</sequence>
<keyword evidence="6 10" id="KW-1133">Transmembrane helix</keyword>
<feature type="transmembrane region" description="Helical" evidence="10">
    <location>
        <begin position="384"/>
        <end position="404"/>
    </location>
</feature>
<dbReference type="OrthoDB" id="9786339at2"/>
<name>A0A7U4QIJ8_DESA2</name>
<dbReference type="GO" id="GO:0034204">
    <property type="term" value="P:lipid translocation"/>
    <property type="evidence" value="ECO:0007669"/>
    <property type="project" value="TreeGrafter"/>
</dbReference>
<comment type="similarity">
    <text evidence="9 10 11">Belongs to the MurJ/MviN family.</text>
</comment>
<feature type="transmembrane region" description="Helical" evidence="10">
    <location>
        <begin position="410"/>
        <end position="431"/>
    </location>
</feature>
<feature type="transmembrane region" description="Helical" evidence="10">
    <location>
        <begin position="137"/>
        <end position="157"/>
    </location>
</feature>
<dbReference type="GO" id="GO:0071555">
    <property type="term" value="P:cell wall organization"/>
    <property type="evidence" value="ECO:0007669"/>
    <property type="project" value="UniProtKB-UniRule"/>
</dbReference>
<keyword evidence="4 10" id="KW-0133">Cell shape</keyword>
<organism evidence="12 13">
    <name type="scientific">Desulfofervidus auxilii</name>
    <dbReference type="NCBI Taxonomy" id="1621989"/>
    <lineage>
        <taxon>Bacteria</taxon>
        <taxon>Pseudomonadati</taxon>
        <taxon>Thermodesulfobacteriota</taxon>
        <taxon>Candidatus Desulfofervidia</taxon>
        <taxon>Candidatus Desulfofervidales</taxon>
        <taxon>Candidatus Desulfofervidaceae</taxon>
        <taxon>Candidatus Desulfofervidus</taxon>
    </lineage>
</organism>
<gene>
    <name evidence="10" type="primary">murJ</name>
    <name evidence="12" type="ORF">HS1_000196</name>
</gene>
<feature type="transmembrane region" description="Helical" evidence="10">
    <location>
        <begin position="187"/>
        <end position="210"/>
    </location>
</feature>
<comment type="pathway">
    <text evidence="10">Cell wall biogenesis; peptidoglycan biosynthesis.</text>
</comment>
<evidence type="ECO:0000256" key="1">
    <source>
        <dbReference type="ARBA" id="ARBA00004651"/>
    </source>
</evidence>
<dbReference type="Pfam" id="PF03023">
    <property type="entry name" value="MurJ"/>
    <property type="match status" value="1"/>
</dbReference>
<dbReference type="UniPathway" id="UPA00219"/>
<feature type="transmembrane region" description="Helical" evidence="10">
    <location>
        <begin position="89"/>
        <end position="117"/>
    </location>
</feature>
<evidence type="ECO:0000313" key="12">
    <source>
        <dbReference type="EMBL" id="AMM40002.1"/>
    </source>
</evidence>
<feature type="transmembrane region" description="Helical" evidence="10">
    <location>
        <begin position="164"/>
        <end position="181"/>
    </location>
</feature>
<dbReference type="KEGG" id="daw:HS1_000196"/>
<dbReference type="PANTHER" id="PTHR47019:SF1">
    <property type="entry name" value="LIPID II FLIPPASE MURJ"/>
    <property type="match status" value="1"/>
</dbReference>
<evidence type="ECO:0000256" key="11">
    <source>
        <dbReference type="PIRNR" id="PIRNR002869"/>
    </source>
</evidence>
<evidence type="ECO:0000256" key="10">
    <source>
        <dbReference type="HAMAP-Rule" id="MF_02078"/>
    </source>
</evidence>
<dbReference type="RefSeq" id="WP_066060310.1">
    <property type="nucleotide sequence ID" value="NZ_CP013015.1"/>
</dbReference>
<comment type="function">
    <text evidence="8 10 11">Involved in peptidoglycan biosynthesis. Transports lipid-linked peptidoglycan precursors from the inner to the outer leaflet of the cytoplasmic membrane.</text>
</comment>
<reference evidence="12 13" key="1">
    <citation type="submission" date="2015-10" db="EMBL/GenBank/DDBJ databases">
        <title>Candidatus Desulfofervidus auxilii, a hydrogenotrophic sulfate-reducing bacterium involved in the thermophilic anaerobic oxidation of methane.</title>
        <authorList>
            <person name="Krukenberg V."/>
            <person name="Richter M."/>
            <person name="Wegener G."/>
        </authorList>
    </citation>
    <scope>NUCLEOTIDE SEQUENCE [LARGE SCALE GENOMIC DNA]</scope>
    <source>
        <strain evidence="12 13">HS1</strain>
    </source>
</reference>
<evidence type="ECO:0000256" key="9">
    <source>
        <dbReference type="ARBA" id="ARBA00061532"/>
    </source>
</evidence>
<dbReference type="PIRSF" id="PIRSF002869">
    <property type="entry name" value="MviN"/>
    <property type="match status" value="1"/>
</dbReference>
<dbReference type="PANTHER" id="PTHR47019">
    <property type="entry name" value="LIPID II FLIPPASE MURJ"/>
    <property type="match status" value="1"/>
</dbReference>
<protein>
    <recommendedName>
        <fullName evidence="10">Probable lipid II flippase MurJ</fullName>
    </recommendedName>
</protein>
<evidence type="ECO:0000256" key="8">
    <source>
        <dbReference type="ARBA" id="ARBA00060041"/>
    </source>
</evidence>
<feature type="transmembrane region" description="Helical" evidence="10">
    <location>
        <begin position="316"/>
        <end position="339"/>
    </location>
</feature>
<feature type="transmembrane region" description="Helical" evidence="10">
    <location>
        <begin position="474"/>
        <end position="493"/>
    </location>
</feature>
<evidence type="ECO:0000256" key="6">
    <source>
        <dbReference type="ARBA" id="ARBA00022989"/>
    </source>
</evidence>
<accession>A0A7U4QIJ8</accession>
<dbReference type="InterPro" id="IPR051050">
    <property type="entry name" value="Lipid_II_flippase_MurJ/MviN"/>
</dbReference>
<dbReference type="EMBL" id="CP013015">
    <property type="protein sequence ID" value="AMM40002.1"/>
    <property type="molecule type" value="Genomic_DNA"/>
</dbReference>
<evidence type="ECO:0000256" key="2">
    <source>
        <dbReference type="ARBA" id="ARBA00022475"/>
    </source>
</evidence>
<dbReference type="GO" id="GO:0015648">
    <property type="term" value="F:lipid-linked peptidoglycan transporter activity"/>
    <property type="evidence" value="ECO:0007669"/>
    <property type="project" value="UniProtKB-UniRule"/>
</dbReference>
<dbReference type="InterPro" id="IPR004268">
    <property type="entry name" value="MurJ"/>
</dbReference>
<dbReference type="CDD" id="cd13123">
    <property type="entry name" value="MATE_MurJ_like"/>
    <property type="match status" value="1"/>
</dbReference>
<dbReference type="Proteomes" id="UP000070560">
    <property type="component" value="Chromosome"/>
</dbReference>
<keyword evidence="13" id="KW-1185">Reference proteome</keyword>
<dbReference type="PRINTS" id="PR01806">
    <property type="entry name" value="VIRFACTRMVIN"/>
</dbReference>
<evidence type="ECO:0000256" key="7">
    <source>
        <dbReference type="ARBA" id="ARBA00023136"/>
    </source>
</evidence>
<evidence type="ECO:0000313" key="13">
    <source>
        <dbReference type="Proteomes" id="UP000070560"/>
    </source>
</evidence>
<dbReference type="AlphaFoldDB" id="A0A7U4QIJ8"/>
<keyword evidence="10 11" id="KW-0961">Cell wall biogenesis/degradation</keyword>
<keyword evidence="2 10" id="KW-1003">Cell membrane</keyword>
<keyword evidence="10 11" id="KW-0813">Transport</keyword>
<evidence type="ECO:0000256" key="4">
    <source>
        <dbReference type="ARBA" id="ARBA00022960"/>
    </source>
</evidence>
<evidence type="ECO:0000256" key="3">
    <source>
        <dbReference type="ARBA" id="ARBA00022692"/>
    </source>
</evidence>
<dbReference type="GO" id="GO:0005886">
    <property type="term" value="C:plasma membrane"/>
    <property type="evidence" value="ECO:0007669"/>
    <property type="project" value="UniProtKB-SubCell"/>
</dbReference>
<dbReference type="HAMAP" id="MF_02078">
    <property type="entry name" value="MurJ_MviN"/>
    <property type="match status" value="1"/>
</dbReference>
<dbReference type="GO" id="GO:0009252">
    <property type="term" value="P:peptidoglycan biosynthetic process"/>
    <property type="evidence" value="ECO:0007669"/>
    <property type="project" value="UniProtKB-UniRule"/>
</dbReference>
<feature type="transmembrane region" description="Helical" evidence="10">
    <location>
        <begin position="31"/>
        <end position="52"/>
    </location>
</feature>
<feature type="transmembrane region" description="Helical" evidence="10">
    <location>
        <begin position="231"/>
        <end position="256"/>
    </location>
</feature>
<keyword evidence="7 10" id="KW-0472">Membrane</keyword>
<comment type="subcellular location">
    <subcellularLocation>
        <location evidence="1 10">Cell membrane</location>
        <topology evidence="1 10">Multi-pass membrane protein</topology>
    </subcellularLocation>
</comment>
<dbReference type="NCBIfam" id="TIGR01695">
    <property type="entry name" value="murJ_mviN"/>
    <property type="match status" value="1"/>
</dbReference>
<feature type="transmembrane region" description="Helical" evidence="10">
    <location>
        <begin position="438"/>
        <end position="462"/>
    </location>
</feature>
<proteinExistence type="inferred from homology"/>
<evidence type="ECO:0000256" key="5">
    <source>
        <dbReference type="ARBA" id="ARBA00022984"/>
    </source>
</evidence>
<dbReference type="GO" id="GO:0008360">
    <property type="term" value="P:regulation of cell shape"/>
    <property type="evidence" value="ECO:0007669"/>
    <property type="project" value="UniProtKB-UniRule"/>
</dbReference>